<evidence type="ECO:0000313" key="2">
    <source>
        <dbReference type="Proteomes" id="UP001153076"/>
    </source>
</evidence>
<accession>A0A9Q1K0U1</accession>
<comment type="caution">
    <text evidence="1">The sequence shown here is derived from an EMBL/GenBank/DDBJ whole genome shotgun (WGS) entry which is preliminary data.</text>
</comment>
<reference evidence="1" key="1">
    <citation type="submission" date="2022-04" db="EMBL/GenBank/DDBJ databases">
        <title>Carnegiea gigantea Genome sequencing and assembly v2.</title>
        <authorList>
            <person name="Copetti D."/>
            <person name="Sanderson M.J."/>
            <person name="Burquez A."/>
            <person name="Wojciechowski M.F."/>
        </authorList>
    </citation>
    <scope>NUCLEOTIDE SEQUENCE</scope>
    <source>
        <strain evidence="1">SGP5-SGP5p</strain>
        <tissue evidence="1">Aerial part</tissue>
    </source>
</reference>
<dbReference type="EMBL" id="JAKOGI010000457">
    <property type="protein sequence ID" value="KAJ8434690.1"/>
    <property type="molecule type" value="Genomic_DNA"/>
</dbReference>
<protein>
    <submittedName>
        <fullName evidence="1">Uncharacterized protein</fullName>
    </submittedName>
</protein>
<keyword evidence="2" id="KW-1185">Reference proteome</keyword>
<sequence>MADETAAAGREVGAQCVACFEPSPSSLDWTVKRPQALDTHPERAPDILSLVPYLCQPVFVRCCVLLDLYFYHLVHLDCSSVRGTQLTHSKPPPRDQVYHNACAEAYARDRAMFVFLGSACGSQVQALIFRLPLLLIPKRLGNQILPLGTSIKMEKTEARGAKTTKTNKGCK</sequence>
<proteinExistence type="predicted"/>
<dbReference type="AlphaFoldDB" id="A0A9Q1K0U1"/>
<gene>
    <name evidence="1" type="ORF">Cgig2_030260</name>
</gene>
<organism evidence="1 2">
    <name type="scientific">Carnegiea gigantea</name>
    <dbReference type="NCBI Taxonomy" id="171969"/>
    <lineage>
        <taxon>Eukaryota</taxon>
        <taxon>Viridiplantae</taxon>
        <taxon>Streptophyta</taxon>
        <taxon>Embryophyta</taxon>
        <taxon>Tracheophyta</taxon>
        <taxon>Spermatophyta</taxon>
        <taxon>Magnoliopsida</taxon>
        <taxon>eudicotyledons</taxon>
        <taxon>Gunneridae</taxon>
        <taxon>Pentapetalae</taxon>
        <taxon>Caryophyllales</taxon>
        <taxon>Cactineae</taxon>
        <taxon>Cactaceae</taxon>
        <taxon>Cactoideae</taxon>
        <taxon>Echinocereeae</taxon>
        <taxon>Carnegiea</taxon>
    </lineage>
</organism>
<dbReference type="Proteomes" id="UP001153076">
    <property type="component" value="Unassembled WGS sequence"/>
</dbReference>
<name>A0A9Q1K0U1_9CARY</name>
<evidence type="ECO:0000313" key="1">
    <source>
        <dbReference type="EMBL" id="KAJ8434690.1"/>
    </source>
</evidence>